<feature type="disulfide bond" evidence="5">
    <location>
        <begin position="88"/>
        <end position="131"/>
    </location>
</feature>
<organism evidence="8 9">
    <name type="scientific">Pterocles burchelli</name>
    <dbReference type="NCBI Taxonomy" id="2585816"/>
    <lineage>
        <taxon>Eukaryota</taxon>
        <taxon>Metazoa</taxon>
        <taxon>Chordata</taxon>
        <taxon>Craniata</taxon>
        <taxon>Vertebrata</taxon>
        <taxon>Euteleostomi</taxon>
        <taxon>Archelosauria</taxon>
        <taxon>Archosauria</taxon>
        <taxon>Dinosauria</taxon>
        <taxon>Saurischia</taxon>
        <taxon>Theropoda</taxon>
        <taxon>Coelurosauria</taxon>
        <taxon>Aves</taxon>
        <taxon>Neognathae</taxon>
        <taxon>Neoaves</taxon>
        <taxon>Columbimorphae</taxon>
        <taxon>Pterocliformes</taxon>
        <taxon>Pteroclidae</taxon>
        <taxon>Pterocles</taxon>
    </lineage>
</organism>
<dbReference type="PANTHER" id="PTHR45656:SF3">
    <property type="entry name" value="CUB AND SUSHI DOMAIN-CONTAINING PROTEIN 1"/>
    <property type="match status" value="1"/>
</dbReference>
<dbReference type="PROSITE" id="PS50923">
    <property type="entry name" value="SUSHI"/>
    <property type="match status" value="2"/>
</dbReference>
<evidence type="ECO:0000313" key="9">
    <source>
        <dbReference type="Proteomes" id="UP000522270"/>
    </source>
</evidence>
<keyword evidence="3 5" id="KW-1015">Disulfide bond</keyword>
<dbReference type="CDD" id="cd00033">
    <property type="entry name" value="CCP"/>
    <property type="match status" value="2"/>
</dbReference>
<dbReference type="Pfam" id="PF00084">
    <property type="entry name" value="Sushi"/>
    <property type="match status" value="2"/>
</dbReference>
<dbReference type="InterPro" id="IPR035976">
    <property type="entry name" value="Sushi/SCR/CCP_sf"/>
</dbReference>
<keyword evidence="2" id="KW-0391">Immunity</keyword>
<keyword evidence="2" id="KW-0180">Complement pathway</keyword>
<dbReference type="GO" id="GO:0006958">
    <property type="term" value="P:complement activation, classical pathway"/>
    <property type="evidence" value="ECO:0007669"/>
    <property type="project" value="UniProtKB-KW"/>
</dbReference>
<evidence type="ECO:0000259" key="7">
    <source>
        <dbReference type="PROSITE" id="PS50923"/>
    </source>
</evidence>
<feature type="disulfide bond" evidence="5">
    <location>
        <begin position="117"/>
        <end position="144"/>
    </location>
</feature>
<reference evidence="8 9" key="1">
    <citation type="submission" date="2019-09" db="EMBL/GenBank/DDBJ databases">
        <title>Bird 10,000 Genomes (B10K) Project - Family phase.</title>
        <authorList>
            <person name="Zhang G."/>
        </authorList>
    </citation>
    <scope>NUCLEOTIDE SEQUENCE [LARGE SCALE GENOMIC DNA]</scope>
    <source>
        <strain evidence="8">B10K-DU-027-49</strain>
        <tissue evidence="8">Muscle</tissue>
    </source>
</reference>
<name>A0A7K5YBV3_9AVES</name>
<gene>
    <name evidence="8" type="primary">Cr2_2</name>
    <name evidence="8" type="ORF">PTEBUR_R15390</name>
</gene>
<feature type="disulfide bond" evidence="5">
    <location>
        <begin position="27"/>
        <end position="70"/>
    </location>
</feature>
<keyword evidence="5" id="KW-0768">Sushi</keyword>
<keyword evidence="9" id="KW-1185">Reference proteome</keyword>
<evidence type="ECO:0000256" key="3">
    <source>
        <dbReference type="ARBA" id="ARBA00023157"/>
    </source>
</evidence>
<feature type="signal peptide" evidence="6">
    <location>
        <begin position="1"/>
        <end position="18"/>
    </location>
</feature>
<protein>
    <submittedName>
        <fullName evidence="8">CR2 protein</fullName>
    </submittedName>
</protein>
<feature type="domain" description="Sushi" evidence="7">
    <location>
        <begin position="25"/>
        <end position="85"/>
    </location>
</feature>
<keyword evidence="2" id="KW-0399">Innate immunity</keyword>
<feature type="disulfide bond" evidence="5">
    <location>
        <begin position="56"/>
        <end position="83"/>
    </location>
</feature>
<dbReference type="InterPro" id="IPR051277">
    <property type="entry name" value="SEZ6_CSMD_C4BPB_Regulators"/>
</dbReference>
<dbReference type="OrthoDB" id="17569at2759"/>
<feature type="non-terminal residue" evidence="8">
    <location>
        <position position="1"/>
    </location>
</feature>
<accession>A0A7K5YBV3</accession>
<evidence type="ECO:0000256" key="6">
    <source>
        <dbReference type="SAM" id="SignalP"/>
    </source>
</evidence>
<feature type="non-terminal residue" evidence="8">
    <location>
        <position position="148"/>
    </location>
</feature>
<keyword evidence="1" id="KW-0677">Repeat</keyword>
<dbReference type="EMBL" id="VYZE01000073">
    <property type="protein sequence ID" value="NWU62835.1"/>
    <property type="molecule type" value="Genomic_DNA"/>
</dbReference>
<sequence length="148" mass="15798">AFPCSGCLWNLLCTRCDFSPLLVVLRCPSPPNIKNGQHESKDVEEFIPGMSVKYRCDPGYILTGKTTVSCLTSGTWSIPYPRCEVLPCPPPPVIAHATHSAELGVNFTTGMSVTYSCQPGFSLLGDPSVSCTASGNWSLPYPHCTGGA</sequence>
<feature type="domain" description="Sushi" evidence="7">
    <location>
        <begin position="86"/>
        <end position="146"/>
    </location>
</feature>
<dbReference type="SUPFAM" id="SSF57535">
    <property type="entry name" value="Complement control module/SCR domain"/>
    <property type="match status" value="2"/>
</dbReference>
<feature type="chain" id="PRO_5029540823" evidence="6">
    <location>
        <begin position="19"/>
        <end position="148"/>
    </location>
</feature>
<dbReference type="SMART" id="SM00032">
    <property type="entry name" value="CCP"/>
    <property type="match status" value="2"/>
</dbReference>
<evidence type="ECO:0000313" key="8">
    <source>
        <dbReference type="EMBL" id="NWU62835.1"/>
    </source>
</evidence>
<evidence type="ECO:0000256" key="2">
    <source>
        <dbReference type="ARBA" id="ARBA00022875"/>
    </source>
</evidence>
<dbReference type="InterPro" id="IPR000436">
    <property type="entry name" value="Sushi_SCR_CCP_dom"/>
</dbReference>
<comment type="caution">
    <text evidence="8">The sequence shown here is derived from an EMBL/GenBank/DDBJ whole genome shotgun (WGS) entry which is preliminary data.</text>
</comment>
<proteinExistence type="predicted"/>
<evidence type="ECO:0000256" key="5">
    <source>
        <dbReference type="PROSITE-ProRule" id="PRU00302"/>
    </source>
</evidence>
<keyword evidence="6" id="KW-0732">Signal</keyword>
<dbReference type="AlphaFoldDB" id="A0A7K5YBV3"/>
<keyword evidence="4" id="KW-0325">Glycoprotein</keyword>
<evidence type="ECO:0000256" key="4">
    <source>
        <dbReference type="ARBA" id="ARBA00023180"/>
    </source>
</evidence>
<dbReference type="FunFam" id="2.10.70.10:FF:000070">
    <property type="entry name" value="Complement C3d receptor 2"/>
    <property type="match status" value="1"/>
</dbReference>
<dbReference type="Proteomes" id="UP000522270">
    <property type="component" value="Unassembled WGS sequence"/>
</dbReference>
<dbReference type="PANTHER" id="PTHR45656">
    <property type="entry name" value="PROTEIN CBR-CLEC-78"/>
    <property type="match status" value="1"/>
</dbReference>
<dbReference type="Gene3D" id="2.10.70.10">
    <property type="entry name" value="Complement Module, domain 1"/>
    <property type="match status" value="2"/>
</dbReference>
<evidence type="ECO:0000256" key="1">
    <source>
        <dbReference type="ARBA" id="ARBA00022737"/>
    </source>
</evidence>